<dbReference type="InterPro" id="IPR037171">
    <property type="entry name" value="NagB/RpiA_transferase-like"/>
</dbReference>
<keyword evidence="2 4" id="KW-0378">Hydrolase</keyword>
<proteinExistence type="inferred from homology"/>
<dbReference type="EC" id="3.5.99.6" evidence="4"/>
<gene>
    <name evidence="4 6" type="primary">nagB</name>
    <name evidence="6" type="ORF">GTO87_01225</name>
</gene>
<dbReference type="PROSITE" id="PS01161">
    <property type="entry name" value="GLC_GALNAC_ISOMERASE"/>
    <property type="match status" value="1"/>
</dbReference>
<dbReference type="InterPro" id="IPR018321">
    <property type="entry name" value="Glucosamine6P_isomerase_CS"/>
</dbReference>
<dbReference type="RefSeq" id="WP_009555595.1">
    <property type="nucleotide sequence ID" value="NZ_CANCVW010000004.1"/>
</dbReference>
<sequence>MQIIKVKDSVAGGKKGFEVFKQALANGAKVFGLATGSTPETTYTELRNSDLDFSQCVSLNLDEYVGLQPDNPQSYYRFMHEHLFDAKPFKHNYLPNGMAPDIVAETARYEELLSENPIDLQLLGIGRNGHIGFNEPGSPFDGKTHKVKLTQSTIDANSRFFEHEEDVPRYAISMGIGSILSAKQILMEAYGEKKADAVKAMVEGPITPDCPASALQKHPNVIVIVDEAAASKLN</sequence>
<dbReference type="PANTHER" id="PTHR11280:SF5">
    <property type="entry name" value="GLUCOSAMINE-6-PHOSPHATE ISOMERASE"/>
    <property type="match status" value="1"/>
</dbReference>
<evidence type="ECO:0000256" key="1">
    <source>
        <dbReference type="ARBA" id="ARBA00000644"/>
    </source>
</evidence>
<reference evidence="6 7" key="1">
    <citation type="submission" date="2020-01" db="EMBL/GenBank/DDBJ databases">
        <title>Complete and circular genome sequences of six lactobacillus isolates from horses.</title>
        <authorList>
            <person name="Hassan H.M."/>
        </authorList>
    </citation>
    <scope>NUCLEOTIDE SEQUENCE [LARGE SCALE GENOMIC DNA]</scope>
    <source>
        <strain evidence="6 7">1A</strain>
    </source>
</reference>
<dbReference type="InterPro" id="IPR006148">
    <property type="entry name" value="Glc/Gal-6P_isomerase"/>
</dbReference>
<dbReference type="Gene3D" id="3.40.50.1360">
    <property type="match status" value="1"/>
</dbReference>
<feature type="active site" description="For ring-opening step" evidence="4">
    <location>
        <position position="135"/>
    </location>
</feature>
<dbReference type="FunFam" id="3.40.50.1360:FF:000003">
    <property type="entry name" value="Glucosamine-6-phosphate deaminase"/>
    <property type="match status" value="1"/>
</dbReference>
<accession>A0A7H9EI79</accession>
<dbReference type="GO" id="GO:0005737">
    <property type="term" value="C:cytoplasm"/>
    <property type="evidence" value="ECO:0007669"/>
    <property type="project" value="TreeGrafter"/>
</dbReference>
<comment type="function">
    <text evidence="4">Catalyzes the reversible isomerization-deamination of glucosamine 6-phosphate (GlcN6P) to form fructose 6-phosphate (Fru6P) and ammonium ion.</text>
</comment>
<evidence type="ECO:0000256" key="3">
    <source>
        <dbReference type="ARBA" id="ARBA00023277"/>
    </source>
</evidence>
<name>A0A7H9EI79_9LACO</name>
<evidence type="ECO:0000313" key="6">
    <source>
        <dbReference type="EMBL" id="QLL77366.1"/>
    </source>
</evidence>
<feature type="active site" description="For ring-opening step" evidence="4">
    <location>
        <position position="128"/>
    </location>
</feature>
<comment type="similarity">
    <text evidence="4">Belongs to the glucosamine/galactosamine-6-phosphate isomerase family. NagB subfamily.</text>
</comment>
<dbReference type="GO" id="GO:0006043">
    <property type="term" value="P:glucosamine catabolic process"/>
    <property type="evidence" value="ECO:0007669"/>
    <property type="project" value="TreeGrafter"/>
</dbReference>
<dbReference type="GO" id="GO:0019262">
    <property type="term" value="P:N-acetylneuraminate catabolic process"/>
    <property type="evidence" value="ECO:0007669"/>
    <property type="project" value="UniProtKB-UniRule"/>
</dbReference>
<evidence type="ECO:0000259" key="5">
    <source>
        <dbReference type="Pfam" id="PF01182"/>
    </source>
</evidence>
<evidence type="ECO:0000256" key="4">
    <source>
        <dbReference type="HAMAP-Rule" id="MF_01241"/>
    </source>
</evidence>
<keyword evidence="3 4" id="KW-0119">Carbohydrate metabolism</keyword>
<dbReference type="Proteomes" id="UP000510886">
    <property type="component" value="Chromosome"/>
</dbReference>
<dbReference type="GO" id="GO:0042802">
    <property type="term" value="F:identical protein binding"/>
    <property type="evidence" value="ECO:0007669"/>
    <property type="project" value="TreeGrafter"/>
</dbReference>
<dbReference type="CDD" id="cd01399">
    <property type="entry name" value="GlcN6P_deaminase"/>
    <property type="match status" value="1"/>
</dbReference>
<dbReference type="HAMAP" id="MF_01241">
    <property type="entry name" value="GlcN6P_deamin"/>
    <property type="match status" value="1"/>
</dbReference>
<organism evidence="6 7">
    <name type="scientific">Ligilactobacillus saerimneri</name>
    <dbReference type="NCBI Taxonomy" id="228229"/>
    <lineage>
        <taxon>Bacteria</taxon>
        <taxon>Bacillati</taxon>
        <taxon>Bacillota</taxon>
        <taxon>Bacilli</taxon>
        <taxon>Lactobacillales</taxon>
        <taxon>Lactobacillaceae</taxon>
        <taxon>Ligilactobacillus</taxon>
    </lineage>
</organism>
<comment type="caution">
    <text evidence="4">Lacks conserved residue(s) required for the propagation of feature annotation.</text>
</comment>
<comment type="pathway">
    <text evidence="4">Amino-sugar metabolism; N-acetylneuraminate degradation; D-fructose 6-phosphate from N-acetylneuraminate: step 5/5.</text>
</comment>
<dbReference type="GO" id="GO:0006046">
    <property type="term" value="P:N-acetylglucosamine catabolic process"/>
    <property type="evidence" value="ECO:0007669"/>
    <property type="project" value="UniProtKB-UniRule"/>
</dbReference>
<dbReference type="Pfam" id="PF01182">
    <property type="entry name" value="Glucosamine_iso"/>
    <property type="match status" value="1"/>
</dbReference>
<dbReference type="KEGG" id="lsw:GTO87_01225"/>
<dbReference type="GO" id="GO:0004342">
    <property type="term" value="F:glucosamine-6-phosphate deaminase activity"/>
    <property type="evidence" value="ECO:0007669"/>
    <property type="project" value="UniProtKB-UniRule"/>
</dbReference>
<dbReference type="GO" id="GO:0005975">
    <property type="term" value="P:carbohydrate metabolic process"/>
    <property type="evidence" value="ECO:0007669"/>
    <property type="project" value="InterPro"/>
</dbReference>
<comment type="catalytic activity">
    <reaction evidence="1 4">
        <text>alpha-D-glucosamine 6-phosphate + H2O = beta-D-fructose 6-phosphate + NH4(+)</text>
        <dbReference type="Rhea" id="RHEA:12172"/>
        <dbReference type="ChEBI" id="CHEBI:15377"/>
        <dbReference type="ChEBI" id="CHEBI:28938"/>
        <dbReference type="ChEBI" id="CHEBI:57634"/>
        <dbReference type="ChEBI" id="CHEBI:75989"/>
        <dbReference type="EC" id="3.5.99.6"/>
    </reaction>
</comment>
<dbReference type="NCBIfam" id="TIGR00502">
    <property type="entry name" value="nagB"/>
    <property type="match status" value="1"/>
</dbReference>
<evidence type="ECO:0000256" key="2">
    <source>
        <dbReference type="ARBA" id="ARBA00022801"/>
    </source>
</evidence>
<protein>
    <recommendedName>
        <fullName evidence="4">Glucosamine-6-phosphate deaminase</fullName>
        <ecNumber evidence="4">3.5.99.6</ecNumber>
    </recommendedName>
    <alternativeName>
        <fullName evidence="4">GlcN6P deaminase</fullName>
        <shortName evidence="4">GNPDA</shortName>
    </alternativeName>
    <alternativeName>
        <fullName evidence="4">Glucosamine-6-phosphate isomerase</fullName>
    </alternativeName>
</protein>
<dbReference type="PANTHER" id="PTHR11280">
    <property type="entry name" value="GLUCOSAMINE-6-PHOSPHATE ISOMERASE"/>
    <property type="match status" value="1"/>
</dbReference>
<dbReference type="UniPathway" id="UPA00629">
    <property type="reaction ID" value="UER00684"/>
</dbReference>
<feature type="active site" description="Proton acceptor; for ring-opening step" evidence="4">
    <location>
        <position position="130"/>
    </location>
</feature>
<dbReference type="EMBL" id="CP047418">
    <property type="protein sequence ID" value="QLL77366.1"/>
    <property type="molecule type" value="Genomic_DNA"/>
</dbReference>
<dbReference type="InterPro" id="IPR004547">
    <property type="entry name" value="Glucosamine6P_isomerase"/>
</dbReference>
<evidence type="ECO:0000313" key="7">
    <source>
        <dbReference type="Proteomes" id="UP000510886"/>
    </source>
</evidence>
<dbReference type="AlphaFoldDB" id="A0A7H9EI79"/>
<feature type="active site" description="Proton acceptor; for enolization step" evidence="4">
    <location>
        <position position="62"/>
    </location>
</feature>
<feature type="domain" description="Glucosamine/galactosamine-6-phosphate isomerase" evidence="5">
    <location>
        <begin position="22"/>
        <end position="219"/>
    </location>
</feature>
<dbReference type="SUPFAM" id="SSF100950">
    <property type="entry name" value="NagB/RpiA/CoA transferase-like"/>
    <property type="match status" value="1"/>
</dbReference>